<dbReference type="Gene3D" id="2.60.120.1440">
    <property type="match status" value="1"/>
</dbReference>
<proteinExistence type="predicted"/>
<dbReference type="Proteomes" id="UP000682843">
    <property type="component" value="Chromosome"/>
</dbReference>
<protein>
    <submittedName>
        <fullName evidence="3">DUF4880 domain-containing protein</fullName>
    </submittedName>
</protein>
<dbReference type="InterPro" id="IPR032623">
    <property type="entry name" value="FecR_N"/>
</dbReference>
<dbReference type="InterPro" id="IPR012373">
    <property type="entry name" value="Ferrdict_sens_TM"/>
</dbReference>
<dbReference type="PANTHER" id="PTHR30273:SF2">
    <property type="entry name" value="PROTEIN FECR"/>
    <property type="match status" value="1"/>
</dbReference>
<dbReference type="InterPro" id="IPR006860">
    <property type="entry name" value="FecR"/>
</dbReference>
<keyword evidence="4" id="KW-1185">Reference proteome</keyword>
<feature type="domain" description="FecR N-terminal" evidence="2">
    <location>
        <begin position="19"/>
        <end position="61"/>
    </location>
</feature>
<feature type="domain" description="FecR protein" evidence="1">
    <location>
        <begin position="126"/>
        <end position="217"/>
    </location>
</feature>
<evidence type="ECO:0000259" key="2">
    <source>
        <dbReference type="Pfam" id="PF16220"/>
    </source>
</evidence>
<dbReference type="Gene3D" id="3.55.50.30">
    <property type="match status" value="1"/>
</dbReference>
<dbReference type="EMBL" id="CP036498">
    <property type="protein sequence ID" value="QUS38448.1"/>
    <property type="molecule type" value="Genomic_DNA"/>
</dbReference>
<dbReference type="PIRSF" id="PIRSF018266">
    <property type="entry name" value="FecR"/>
    <property type="match status" value="1"/>
</dbReference>
<dbReference type="Pfam" id="PF16220">
    <property type="entry name" value="DUF4880"/>
    <property type="match status" value="1"/>
</dbReference>
<name>A0ABX8A7K2_9BRAD</name>
<dbReference type="PANTHER" id="PTHR30273">
    <property type="entry name" value="PERIPLASMIC SIGNAL SENSOR AND SIGMA FACTOR ACTIVATOR FECR-RELATED"/>
    <property type="match status" value="1"/>
</dbReference>
<dbReference type="Pfam" id="PF04773">
    <property type="entry name" value="FecR"/>
    <property type="match status" value="1"/>
</dbReference>
<gene>
    <name evidence="3" type="ORF">RPMA_06005</name>
</gene>
<organism evidence="3 4">
    <name type="scientific">Tardiphaga alba</name>
    <dbReference type="NCBI Taxonomy" id="340268"/>
    <lineage>
        <taxon>Bacteria</taxon>
        <taxon>Pseudomonadati</taxon>
        <taxon>Pseudomonadota</taxon>
        <taxon>Alphaproteobacteria</taxon>
        <taxon>Hyphomicrobiales</taxon>
        <taxon>Nitrobacteraceae</taxon>
        <taxon>Tardiphaga</taxon>
    </lineage>
</organism>
<evidence type="ECO:0000259" key="1">
    <source>
        <dbReference type="Pfam" id="PF04773"/>
    </source>
</evidence>
<evidence type="ECO:0000313" key="4">
    <source>
        <dbReference type="Proteomes" id="UP000682843"/>
    </source>
</evidence>
<reference evidence="3 4" key="1">
    <citation type="submission" date="2019-02" db="EMBL/GenBank/DDBJ databases">
        <title>Emended description of the genus Rhodopseudomonas and description of Rhodopseudomonas albus sp. nov., a non-phototrophic, heavy-metal-tolerant bacterium isolated from garden soil.</title>
        <authorList>
            <person name="Bao Z."/>
            <person name="Cao W.W."/>
            <person name="Sato Y."/>
            <person name="Nishizawa T."/>
            <person name="Zhao J."/>
            <person name="Guo Y."/>
            <person name="Ohta H."/>
        </authorList>
    </citation>
    <scope>NUCLEOTIDE SEQUENCE [LARGE SCALE GENOMIC DNA]</scope>
    <source>
        <strain evidence="3 4">SK50-23</strain>
    </source>
</reference>
<evidence type="ECO:0000313" key="3">
    <source>
        <dbReference type="EMBL" id="QUS38448.1"/>
    </source>
</evidence>
<accession>A0ABX8A7K2</accession>
<sequence>MRTGCGAVAEPVDDSNLLERAIDWVALLRSGSATTDDADRLQRWRAQSPSHEDAFRQAARLYRDLGAMGAELERDKVRSLAARSPVRRLVNRRSLIGGAIAASAVGYLAIKPPLEMWPSLAEMSADYRTGKGEQLDVALAENVSLKLNTQTSIAVRGSGINPSVELINGEAVITAKRQQSEPLVVVAAAGKIASAMGELNIRCIDGSVLATCLAGSITVTHGGRSVELTAGQQVSYSATDPLGRPVAITDPGSLSAWREKLLIFKDKPLAAVISEINRYRPGKIVITDSELGRRLINGTFHTDKLDDFVAQVRQLYAVKVRSLLGGLVLLG</sequence>